<dbReference type="Proteomes" id="UP001642464">
    <property type="component" value="Unassembled WGS sequence"/>
</dbReference>
<comment type="caution">
    <text evidence="1">The sequence shown here is derived from an EMBL/GenBank/DDBJ whole genome shotgun (WGS) entry which is preliminary data.</text>
</comment>
<evidence type="ECO:0008006" key="3">
    <source>
        <dbReference type="Google" id="ProtNLM"/>
    </source>
</evidence>
<evidence type="ECO:0000313" key="2">
    <source>
        <dbReference type="Proteomes" id="UP001642464"/>
    </source>
</evidence>
<gene>
    <name evidence="1" type="ORF">SCF082_LOCUS228</name>
</gene>
<name>A0ABP0H600_9DINO</name>
<proteinExistence type="predicted"/>
<protein>
    <recommendedName>
        <fullName evidence="3">Protein C10</fullName>
    </recommendedName>
</protein>
<keyword evidence="2" id="KW-1185">Reference proteome</keyword>
<accession>A0ABP0H600</accession>
<dbReference type="EMBL" id="CAXAMM010000037">
    <property type="protein sequence ID" value="CAK8985649.1"/>
    <property type="molecule type" value="Genomic_DNA"/>
</dbReference>
<reference evidence="1 2" key="1">
    <citation type="submission" date="2024-02" db="EMBL/GenBank/DDBJ databases">
        <authorList>
            <person name="Chen Y."/>
            <person name="Shah S."/>
            <person name="Dougan E. K."/>
            <person name="Thang M."/>
            <person name="Chan C."/>
        </authorList>
    </citation>
    <scope>NUCLEOTIDE SEQUENCE [LARGE SCALE GENOMIC DNA]</scope>
</reference>
<evidence type="ECO:0000313" key="1">
    <source>
        <dbReference type="EMBL" id="CAK8985649.1"/>
    </source>
</evidence>
<organism evidence="1 2">
    <name type="scientific">Durusdinium trenchii</name>
    <dbReference type="NCBI Taxonomy" id="1381693"/>
    <lineage>
        <taxon>Eukaryota</taxon>
        <taxon>Sar</taxon>
        <taxon>Alveolata</taxon>
        <taxon>Dinophyceae</taxon>
        <taxon>Suessiales</taxon>
        <taxon>Symbiodiniaceae</taxon>
        <taxon>Durusdinium</taxon>
    </lineage>
</organism>
<sequence length="175" mass="19880">MSSSPDLTLQEVLDLQAELYDGFSEPEFQEALRELEAIHGKAYRNYTDDHTKLFLTVQNKVLPRYGFDKGQAGVLQMLSVGARYNDNEEFCSNRALLNELIGMAPAIGEQVELKEKKALPPRPYSQQLLITESLRWAPSLTTRHWQPQQSHLDEAAARFQLAEDVDFKQPDPSGM</sequence>